<dbReference type="InterPro" id="IPR000644">
    <property type="entry name" value="CBS_dom"/>
</dbReference>
<dbReference type="EMBL" id="LM995447">
    <property type="protein sequence ID" value="CDZ24739.1"/>
    <property type="molecule type" value="Genomic_DNA"/>
</dbReference>
<dbReference type="STRING" id="29343.CCDG5_1631"/>
<dbReference type="KEGG" id="ccel:CCDG5_1631"/>
<dbReference type="HOGENOM" id="CLU_040681_12_0_9"/>
<keyword evidence="1 2" id="KW-0129">CBS domain</keyword>
<name>A0A078KUF8_9FIRM</name>
<protein>
    <submittedName>
        <fullName evidence="4">Putative signal transduction protein with CBS domains</fullName>
    </submittedName>
</protein>
<dbReference type="OrthoDB" id="9802114at2"/>
<dbReference type="PATRIC" id="fig|29343.3.peg.1717"/>
<dbReference type="PANTHER" id="PTHR43080:SF2">
    <property type="entry name" value="CBS DOMAIN-CONTAINING PROTEIN"/>
    <property type="match status" value="1"/>
</dbReference>
<dbReference type="PROSITE" id="PS51371">
    <property type="entry name" value="CBS"/>
    <property type="match status" value="2"/>
</dbReference>
<dbReference type="SUPFAM" id="SSF54631">
    <property type="entry name" value="CBS-domain pair"/>
    <property type="match status" value="1"/>
</dbReference>
<evidence type="ECO:0000256" key="1">
    <source>
        <dbReference type="ARBA" id="ARBA00023122"/>
    </source>
</evidence>
<gene>
    <name evidence="4" type="ORF">CCDG5_1631</name>
</gene>
<evidence type="ECO:0000256" key="2">
    <source>
        <dbReference type="PROSITE-ProRule" id="PRU00703"/>
    </source>
</evidence>
<dbReference type="AlphaFoldDB" id="A0A078KUF8"/>
<evidence type="ECO:0000313" key="4">
    <source>
        <dbReference type="EMBL" id="CDZ24739.1"/>
    </source>
</evidence>
<keyword evidence="5" id="KW-1185">Reference proteome</keyword>
<sequence length="136" mass="14547">MLVREIMTTRVVSVEPSSTVKDAALLMNRHNIGAVPVVDGGSVRGMLTDRDIVLRCVAENRDASTLKVSDICSHGAVTVSPSQNVSEAINLMATEQVRRLPVVDNGRIVGMLSFADIAREKAGMEIAEAISDISMP</sequence>
<evidence type="ECO:0000313" key="5">
    <source>
        <dbReference type="Proteomes" id="UP000032431"/>
    </source>
</evidence>
<dbReference type="PANTHER" id="PTHR43080">
    <property type="entry name" value="CBS DOMAIN-CONTAINING PROTEIN CBSX3, MITOCHONDRIAL"/>
    <property type="match status" value="1"/>
</dbReference>
<dbReference type="InterPro" id="IPR051257">
    <property type="entry name" value="Diverse_CBS-Domain"/>
</dbReference>
<organism evidence="4 5">
    <name type="scientific">[Clostridium] cellulosi</name>
    <dbReference type="NCBI Taxonomy" id="29343"/>
    <lineage>
        <taxon>Bacteria</taxon>
        <taxon>Bacillati</taxon>
        <taxon>Bacillota</taxon>
        <taxon>Clostridia</taxon>
        <taxon>Eubacteriales</taxon>
        <taxon>Oscillospiraceae</taxon>
        <taxon>Oscillospiraceae incertae sedis</taxon>
    </lineage>
</organism>
<reference evidence="5" key="1">
    <citation type="submission" date="2014-07" db="EMBL/GenBank/DDBJ databases">
        <authorList>
            <person name="Wibberg D."/>
        </authorList>
    </citation>
    <scope>NUCLEOTIDE SEQUENCE [LARGE SCALE GENOMIC DNA]</scope>
    <source>
        <strain evidence="5">DG5</strain>
    </source>
</reference>
<feature type="domain" description="CBS" evidence="3">
    <location>
        <begin position="7"/>
        <end position="63"/>
    </location>
</feature>
<accession>A0A078KUF8</accession>
<evidence type="ECO:0000259" key="3">
    <source>
        <dbReference type="PROSITE" id="PS51371"/>
    </source>
</evidence>
<dbReference type="Gene3D" id="3.10.580.10">
    <property type="entry name" value="CBS-domain"/>
    <property type="match status" value="1"/>
</dbReference>
<dbReference type="CDD" id="cd04622">
    <property type="entry name" value="CBS_pair_HRP1_like"/>
    <property type="match status" value="1"/>
</dbReference>
<dbReference type="Proteomes" id="UP000032431">
    <property type="component" value="Chromosome I"/>
</dbReference>
<feature type="domain" description="CBS" evidence="3">
    <location>
        <begin position="72"/>
        <end position="128"/>
    </location>
</feature>
<dbReference type="SMART" id="SM00116">
    <property type="entry name" value="CBS"/>
    <property type="match status" value="2"/>
</dbReference>
<dbReference type="InterPro" id="IPR046342">
    <property type="entry name" value="CBS_dom_sf"/>
</dbReference>
<proteinExistence type="predicted"/>
<dbReference type="Pfam" id="PF00571">
    <property type="entry name" value="CBS"/>
    <property type="match status" value="2"/>
</dbReference>